<dbReference type="EMBL" id="CAJOBC010009743">
    <property type="protein sequence ID" value="CAF3995336.1"/>
    <property type="molecule type" value="Genomic_DNA"/>
</dbReference>
<proteinExistence type="predicted"/>
<name>A0A814YRP7_9BILA</name>
<dbReference type="Proteomes" id="UP000663829">
    <property type="component" value="Unassembled WGS sequence"/>
</dbReference>
<dbReference type="PANTHER" id="PTHR45749">
    <property type="match status" value="1"/>
</dbReference>
<evidence type="ECO:0000313" key="3">
    <source>
        <dbReference type="EMBL" id="CAF1232756.1"/>
    </source>
</evidence>
<dbReference type="PANTHER" id="PTHR45749:SF35">
    <property type="entry name" value="AC-LIKE TRANSPOSASE-RELATED"/>
    <property type="match status" value="1"/>
</dbReference>
<organism evidence="3 5">
    <name type="scientific">Didymodactylos carnosus</name>
    <dbReference type="NCBI Taxonomy" id="1234261"/>
    <lineage>
        <taxon>Eukaryota</taxon>
        <taxon>Metazoa</taxon>
        <taxon>Spiralia</taxon>
        <taxon>Gnathifera</taxon>
        <taxon>Rotifera</taxon>
        <taxon>Eurotatoria</taxon>
        <taxon>Bdelloidea</taxon>
        <taxon>Philodinida</taxon>
        <taxon>Philodinidae</taxon>
        <taxon>Didymodactylos</taxon>
    </lineage>
</organism>
<dbReference type="EMBL" id="CAJNOQ010009739">
    <property type="protein sequence ID" value="CAF1232756.1"/>
    <property type="molecule type" value="Genomic_DNA"/>
</dbReference>
<evidence type="ECO:0000259" key="2">
    <source>
        <dbReference type="Pfam" id="PF14291"/>
    </source>
</evidence>
<accession>A0A814YRP7</accession>
<keyword evidence="1" id="KW-0175">Coiled coil</keyword>
<comment type="caution">
    <text evidence="3">The sequence shown here is derived from an EMBL/GenBank/DDBJ whole genome shotgun (WGS) entry which is preliminary data.</text>
</comment>
<feature type="coiled-coil region" evidence="1">
    <location>
        <begin position="437"/>
        <end position="474"/>
    </location>
</feature>
<dbReference type="InterPro" id="IPR025398">
    <property type="entry name" value="DUF4371"/>
</dbReference>
<evidence type="ECO:0000256" key="1">
    <source>
        <dbReference type="SAM" id="Coils"/>
    </source>
</evidence>
<keyword evidence="5" id="KW-1185">Reference proteome</keyword>
<gene>
    <name evidence="3" type="ORF">GPM918_LOCUS25256</name>
    <name evidence="4" type="ORF">SRO942_LOCUS25261</name>
</gene>
<dbReference type="Pfam" id="PF14291">
    <property type="entry name" value="DUF4371"/>
    <property type="match status" value="1"/>
</dbReference>
<feature type="domain" description="DUF4371" evidence="2">
    <location>
        <begin position="67"/>
        <end position="186"/>
    </location>
</feature>
<evidence type="ECO:0000313" key="5">
    <source>
        <dbReference type="Proteomes" id="UP000663829"/>
    </source>
</evidence>
<evidence type="ECO:0000313" key="4">
    <source>
        <dbReference type="EMBL" id="CAF3995336.1"/>
    </source>
</evidence>
<sequence length="573" mass="64744">MDTSEPGHDDEIVTDTICGTSATKQDDGISIGEVSEGESLNSDVETSAVETTGCHDFDDIADWPTNLQNSQIEKIQEIISLVAKATKDKILDMVKNAMYFSVIVDCTPDVSHKEQMSIVARYVHIERAAEGNNASVEIKESFVEFINIVDTTGAKMTEEILNSLKQNDLSIMNLRGQGYDNGTNMRVVVDAVKGAIEIVKFFSTIQTIYNFFSGSTKRWHIFQSMCCKLTVKSLSDTRWESRVKAVSALKTGLKGIYSALKEVVQLQKDSLTRITAESIASKTLDNFEFICGLIIWHEVLTEINCTSKLLQSQSMDVKSAATALKRTTEFLVSRNCEDSFEKYISQAKVLAIDADLTDDFSPEPENRIRKRKKFFDEEPDAPEAEPADAKKKFKTKFFDVLFTTAIASMKERFESFSSILEPFEFLYNIKECDEMEDKQLKEKCRSLEKTLSDKENKDIEAEELDIELKLLSRKIEEDSTPETIIYYYIVETLIRENEPLLHLPAEWIIVPSGKSKRGETQDEEESLTIQHKTNSYPIVEALNDTELRESIKRIQLIVIASLNDKQANLGGKS</sequence>
<dbReference type="AlphaFoldDB" id="A0A814YRP7"/>
<protein>
    <recommendedName>
        <fullName evidence="2">DUF4371 domain-containing protein</fullName>
    </recommendedName>
</protein>
<reference evidence="3" key="1">
    <citation type="submission" date="2021-02" db="EMBL/GenBank/DDBJ databases">
        <authorList>
            <person name="Nowell W R."/>
        </authorList>
    </citation>
    <scope>NUCLEOTIDE SEQUENCE</scope>
</reference>
<dbReference type="OrthoDB" id="6783070at2759"/>
<dbReference type="Proteomes" id="UP000681722">
    <property type="component" value="Unassembled WGS sequence"/>
</dbReference>